<accession>A0A9J6AWQ8</accession>
<dbReference type="SUPFAM" id="SSF54695">
    <property type="entry name" value="POZ domain"/>
    <property type="match status" value="1"/>
</dbReference>
<proteinExistence type="predicted"/>
<dbReference type="PANTHER" id="PTHR31060:SF30">
    <property type="entry name" value="OS07G0668800 PROTEIN"/>
    <property type="match status" value="1"/>
</dbReference>
<name>A0A9J6AWQ8_SOLCO</name>
<protein>
    <recommendedName>
        <fullName evidence="4">BTB/POZ domain-containing protein</fullName>
    </recommendedName>
</protein>
<evidence type="ECO:0008006" key="4">
    <source>
        <dbReference type="Google" id="ProtNLM"/>
    </source>
</evidence>
<dbReference type="OrthoDB" id="1883777at2759"/>
<evidence type="ECO:0000256" key="1">
    <source>
        <dbReference type="ARBA" id="ARBA00004906"/>
    </source>
</evidence>
<sequence>MNKKDIYWEILFSCRAYTPEDPFYDQANLGTCGRGGPSKGIRLRGVWPPPPGCLRAVRLSLALRAMYMDLILASTYLTALPNESKTPSKIGDRPTSDVVVRLRTQDGRDDWLYCHSHILVEESKYFADRLSDSWPTCQILDSRNCVEVYCEEPDLDSHVNVLRLFYVIADGLMMEICHGVKNALGILRVAVKLGCPRIIAVCVDYLEAVPWEEAEEEEILNTIPSMGSKVEPVLARLQPVNPTAVMKIFLSALQFATSSPRSPLNDLKNTAQEQLEYMLTEDDDAPLLSADEEIKLEVMRCVKKLLDRFNSIVESLLCDLQESISDSGKMQSLHSCLTDLLWACQILGKLEIIRDFVCSWTELSVKLVTIVQQKDGENQILKTKLKVLEVTAKVLEAIGYGIVVLPTVKRLHMVKLWLPFVRTMKPLVDSVSEETEDDLTLKFDSEIWQSLESAFVAIILTLSSVDQTDILTEWLENQQIRYPDLTEAFEVWCYRSKVAKRRLATLGEEHNTAKA</sequence>
<dbReference type="Proteomes" id="UP000824120">
    <property type="component" value="Chromosome 1"/>
</dbReference>
<dbReference type="EMBL" id="JACXVP010000001">
    <property type="protein sequence ID" value="KAG5628667.1"/>
    <property type="molecule type" value="Genomic_DNA"/>
</dbReference>
<keyword evidence="3" id="KW-1185">Reference proteome</keyword>
<dbReference type="AlphaFoldDB" id="A0A9J6AWQ8"/>
<dbReference type="PANTHER" id="PTHR31060">
    <property type="entry name" value="OSJNBA0011J08.25 PROTEIN-RELATED"/>
    <property type="match status" value="1"/>
</dbReference>
<evidence type="ECO:0000313" key="3">
    <source>
        <dbReference type="Proteomes" id="UP000824120"/>
    </source>
</evidence>
<comment type="pathway">
    <text evidence="1">Protein modification; protein ubiquitination.</text>
</comment>
<gene>
    <name evidence="2" type="ORF">H5410_000384</name>
</gene>
<feature type="non-terminal residue" evidence="2">
    <location>
        <position position="515"/>
    </location>
</feature>
<reference evidence="2 3" key="1">
    <citation type="submission" date="2020-09" db="EMBL/GenBank/DDBJ databases">
        <title>De no assembly of potato wild relative species, Solanum commersonii.</title>
        <authorList>
            <person name="Cho K."/>
        </authorList>
    </citation>
    <scope>NUCLEOTIDE SEQUENCE [LARGE SCALE GENOMIC DNA]</scope>
    <source>
        <strain evidence="2">LZ3.2</strain>
        <tissue evidence="2">Leaf</tissue>
    </source>
</reference>
<comment type="caution">
    <text evidence="2">The sequence shown here is derived from an EMBL/GenBank/DDBJ whole genome shotgun (WGS) entry which is preliminary data.</text>
</comment>
<dbReference type="InterPro" id="IPR011333">
    <property type="entry name" value="SKP1/BTB/POZ_sf"/>
</dbReference>
<dbReference type="Gene3D" id="3.30.710.10">
    <property type="entry name" value="Potassium Channel Kv1.1, Chain A"/>
    <property type="match status" value="1"/>
</dbReference>
<dbReference type="InterPro" id="IPR038920">
    <property type="entry name" value="At3g05675-like"/>
</dbReference>
<organism evidence="2 3">
    <name type="scientific">Solanum commersonii</name>
    <name type="common">Commerson's wild potato</name>
    <name type="synonym">Commerson's nightshade</name>
    <dbReference type="NCBI Taxonomy" id="4109"/>
    <lineage>
        <taxon>Eukaryota</taxon>
        <taxon>Viridiplantae</taxon>
        <taxon>Streptophyta</taxon>
        <taxon>Embryophyta</taxon>
        <taxon>Tracheophyta</taxon>
        <taxon>Spermatophyta</taxon>
        <taxon>Magnoliopsida</taxon>
        <taxon>eudicotyledons</taxon>
        <taxon>Gunneridae</taxon>
        <taxon>Pentapetalae</taxon>
        <taxon>asterids</taxon>
        <taxon>lamiids</taxon>
        <taxon>Solanales</taxon>
        <taxon>Solanaceae</taxon>
        <taxon>Solanoideae</taxon>
        <taxon>Solaneae</taxon>
        <taxon>Solanum</taxon>
    </lineage>
</organism>
<evidence type="ECO:0000313" key="2">
    <source>
        <dbReference type="EMBL" id="KAG5628667.1"/>
    </source>
</evidence>